<organism evidence="4 5">
    <name type="scientific">Heterodera trifolii</name>
    <dbReference type="NCBI Taxonomy" id="157864"/>
    <lineage>
        <taxon>Eukaryota</taxon>
        <taxon>Metazoa</taxon>
        <taxon>Ecdysozoa</taxon>
        <taxon>Nematoda</taxon>
        <taxon>Chromadorea</taxon>
        <taxon>Rhabditida</taxon>
        <taxon>Tylenchina</taxon>
        <taxon>Tylenchomorpha</taxon>
        <taxon>Tylenchoidea</taxon>
        <taxon>Heteroderidae</taxon>
        <taxon>Heteroderinae</taxon>
        <taxon>Heterodera</taxon>
    </lineage>
</organism>
<dbReference type="PANTHER" id="PTHR10807">
    <property type="entry name" value="MYOTUBULARIN-RELATED"/>
    <property type="match status" value="1"/>
</dbReference>
<dbReference type="AlphaFoldDB" id="A0ABD2M1L9"/>
<sequence length="799" mass="88919">MELSEAIERCRVDDVFLCEGPRPPQKGSLALIGHHLIFSPAAAAAVPSSSSASSPASLASPVGVPAAVKSGDNANDTATAAAGSDQHEFWLLHRAIDRVIVEPISREPNPLRQQGAFLRLKCKNFMHLCFEMNDLSDCQAVARSIEKLSNLHGVAHDYPFYYRCPFVVLDNGWEAYSVEQLLFARLQLHARDKWRISSVNRGFEVCASYPEFVVVPKGIGDDYLRISATFRDGGRFPVLSYYHRPTRSCIVRCAQPLIGPTNRRCKEDEVILNAFLSKFSKGMIFDTRTKLVAQTSRGKGGGCESQMYYSQWKYVYGNVSRIGTLRESLARLIDACIENHPDKWLSRLANSGWLQYVVDALTAAATVAQVVHCMDEGSGGEVPVLIHGGEGTDATLLVSALAQLMLDPDARTVRGFQSLIEHEWLMAGHPFSLRCAHSAFATGAQTGPYEAPVFLCFLDCVWQLMRQYPTCMEFNERFLIFLFEHAYASEFGSFLGNNELEKKRLGVKDRTVSLWSYVNHPAALTDFISTLYEPYALPLWPSVAPQSIVLWERMYFRWQRIWTDADRCQQMVDDCRRAEKELMMARHAMLAQKGCHRPQAVTAPAAAAAEEHRSAAQIHGEEHPLSISVCSSTITSSSVPSSASVSVPSSSAAVAASVDFHHHNHQQHDDEGDQHNSGSKVFRFDHHQHNNRQQHIKPPPFALEEVVKLDRLNIRSPSSEECNDGDNSHNDGQMCHHQPHHRPGGTIGWTAKQWRHQQQQNGASGTDERNNNSSATSAMLDGAKQWLQRWGGGGGTPFL</sequence>
<dbReference type="EMBL" id="JBICBT010000189">
    <property type="protein sequence ID" value="KAL3121413.1"/>
    <property type="molecule type" value="Genomic_DNA"/>
</dbReference>
<feature type="domain" description="Myotubularin phosphatase" evidence="3">
    <location>
        <begin position="173"/>
        <end position="555"/>
    </location>
</feature>
<evidence type="ECO:0000256" key="1">
    <source>
        <dbReference type="ARBA" id="ARBA00007471"/>
    </source>
</evidence>
<dbReference type="PROSITE" id="PS51339">
    <property type="entry name" value="PPASE_MYOTUBULARIN"/>
    <property type="match status" value="1"/>
</dbReference>
<dbReference type="InterPro" id="IPR010569">
    <property type="entry name" value="Myotubularin-like_Pase_dom"/>
</dbReference>
<proteinExistence type="inferred from homology"/>
<comment type="caution">
    <text evidence="4">The sequence shown here is derived from an EMBL/GenBank/DDBJ whole genome shotgun (WGS) entry which is preliminary data.</text>
</comment>
<dbReference type="InterPro" id="IPR029021">
    <property type="entry name" value="Prot-tyrosine_phosphatase-like"/>
</dbReference>
<dbReference type="SUPFAM" id="SSF52799">
    <property type="entry name" value="(Phosphotyrosine protein) phosphatases II"/>
    <property type="match status" value="1"/>
</dbReference>
<protein>
    <recommendedName>
        <fullName evidence="3">Myotubularin phosphatase domain-containing protein</fullName>
    </recommendedName>
</protein>
<keyword evidence="5" id="KW-1185">Reference proteome</keyword>
<dbReference type="Proteomes" id="UP001620626">
    <property type="component" value="Unassembled WGS sequence"/>
</dbReference>
<reference evidence="4 5" key="1">
    <citation type="submission" date="2024-10" db="EMBL/GenBank/DDBJ databases">
        <authorList>
            <person name="Kim D."/>
        </authorList>
    </citation>
    <scope>NUCLEOTIDE SEQUENCE [LARGE SCALE GENOMIC DNA]</scope>
    <source>
        <strain evidence="4">BH-2024</strain>
    </source>
</reference>
<dbReference type="Pfam" id="PF06602">
    <property type="entry name" value="Myotub-related"/>
    <property type="match status" value="1"/>
</dbReference>
<name>A0ABD2M1L9_9BILA</name>
<feature type="region of interest" description="Disordered" evidence="2">
    <location>
        <begin position="716"/>
        <end position="776"/>
    </location>
</feature>
<evidence type="ECO:0000256" key="2">
    <source>
        <dbReference type="SAM" id="MobiDB-lite"/>
    </source>
</evidence>
<dbReference type="InterPro" id="IPR030564">
    <property type="entry name" value="Myotubularin"/>
</dbReference>
<comment type="similarity">
    <text evidence="1">Belongs to the protein-tyrosine phosphatase family. Non-receptor class myotubularin subfamily.</text>
</comment>
<dbReference type="InterPro" id="IPR011993">
    <property type="entry name" value="PH-like_dom_sf"/>
</dbReference>
<evidence type="ECO:0000313" key="5">
    <source>
        <dbReference type="Proteomes" id="UP001620626"/>
    </source>
</evidence>
<dbReference type="Gene3D" id="2.30.29.30">
    <property type="entry name" value="Pleckstrin-homology domain (PH domain)/Phosphotyrosine-binding domain (PTB)"/>
    <property type="match status" value="1"/>
</dbReference>
<gene>
    <name evidence="4" type="ORF">niasHT_009400</name>
</gene>
<accession>A0ABD2M1L9</accession>
<evidence type="ECO:0000313" key="4">
    <source>
        <dbReference type="EMBL" id="KAL3121413.1"/>
    </source>
</evidence>
<dbReference type="PANTHER" id="PTHR10807:SF73">
    <property type="entry name" value="LD06050P"/>
    <property type="match status" value="1"/>
</dbReference>
<evidence type="ECO:0000259" key="3">
    <source>
        <dbReference type="PROSITE" id="PS51339"/>
    </source>
</evidence>